<keyword evidence="1" id="KW-1133">Transmembrane helix</keyword>
<reference evidence="2" key="1">
    <citation type="submission" date="2023-10" db="EMBL/GenBank/DDBJ databases">
        <title>Screening of Alkalihalophilus pseudofirmusBZ-TG-HK211 and Its Alleviation of Salt Stress on Rapeseed Growth.</title>
        <authorList>
            <person name="Zhao B."/>
            <person name="Guo T."/>
        </authorList>
    </citation>
    <scope>NUCLEOTIDE SEQUENCE</scope>
    <source>
        <strain evidence="2">BZ-TG-HK211</strain>
    </source>
</reference>
<keyword evidence="1" id="KW-0472">Membrane</keyword>
<gene>
    <name evidence="2" type="ORF">RYX45_06520</name>
</gene>
<keyword evidence="1" id="KW-0812">Transmembrane</keyword>
<protein>
    <submittedName>
        <fullName evidence="2">Uncharacterized protein</fullName>
    </submittedName>
</protein>
<evidence type="ECO:0000313" key="2">
    <source>
        <dbReference type="EMBL" id="MDV2884825.1"/>
    </source>
</evidence>
<evidence type="ECO:0000256" key="1">
    <source>
        <dbReference type="SAM" id="Phobius"/>
    </source>
</evidence>
<organism evidence="2 3">
    <name type="scientific">Alkalihalophilus pseudofirmus</name>
    <name type="common">Bacillus pseudofirmus</name>
    <dbReference type="NCBI Taxonomy" id="79885"/>
    <lineage>
        <taxon>Bacteria</taxon>
        <taxon>Bacillati</taxon>
        <taxon>Bacillota</taxon>
        <taxon>Bacilli</taxon>
        <taxon>Bacillales</taxon>
        <taxon>Bacillaceae</taxon>
        <taxon>Alkalihalophilus</taxon>
    </lineage>
</organism>
<dbReference type="Proteomes" id="UP001285636">
    <property type="component" value="Unassembled WGS sequence"/>
</dbReference>
<evidence type="ECO:0000313" key="3">
    <source>
        <dbReference type="Proteomes" id="UP001285636"/>
    </source>
</evidence>
<dbReference type="EMBL" id="JAWJAY010000001">
    <property type="protein sequence ID" value="MDV2884825.1"/>
    <property type="molecule type" value="Genomic_DNA"/>
</dbReference>
<comment type="caution">
    <text evidence="2">The sequence shown here is derived from an EMBL/GenBank/DDBJ whole genome shotgun (WGS) entry which is preliminary data.</text>
</comment>
<name>A0AAJ2NMR4_ALKPS</name>
<dbReference type="AlphaFoldDB" id="A0AAJ2NMR4"/>
<proteinExistence type="predicted"/>
<sequence>MKNVNTIALLLYFTALCAIFFGVYVQVQFDTSSDGLILLVSVGSLVAGLLLLGIAEMIRLLSKISRKLTANK</sequence>
<accession>A0AAJ2NMR4</accession>
<dbReference type="RefSeq" id="WP_323466270.1">
    <property type="nucleotide sequence ID" value="NZ_CP144224.1"/>
</dbReference>
<feature type="transmembrane region" description="Helical" evidence="1">
    <location>
        <begin position="7"/>
        <end position="29"/>
    </location>
</feature>
<feature type="transmembrane region" description="Helical" evidence="1">
    <location>
        <begin position="35"/>
        <end position="58"/>
    </location>
</feature>